<feature type="region of interest" description="Disordered" evidence="2">
    <location>
        <begin position="539"/>
        <end position="582"/>
    </location>
</feature>
<sequence>MQTENTEDNSKTASHWTFDANSGKTTGKAHIEWLHASRKGRSAKEDAQSAEERAKQPPQPDTTSQPQRHRSTRMRSFPTDDFKIVFRPQAGLDLSKRTLIEVTHAIGRSSGLTQQDFYDNVQVKTQKVENVIIASTASTERASKLQGINAIKLGGVIYEVNLHIRHPDDVCRGVIYGLEPGTTPAEIVAGLRVDSRYSVLGARMLGSSTAAVITFDGQHVPFYVTYMSGDYRCKPYRKSVQYCRTCGAIGHRQDICPQPKVNFCYKCGYDKDTEAHDCQPKCKICGEDHETAGKECKKKLRSNPPPHQVRQQQLDNARAREQHWSPSTGDFPGMATTSESSQAPSLHQGPDRSRPHSNHNGRSGSRTRSQSRSAKQVSYARAVTGSNGPMSHQTTSASDILPAETVTLQALENKVQDLQRTIQQRPPAECGTPEIEDRILKQAEARILKQVEERLQAHETKMLDLVERRLLAFEEALTTKLLASVDRTIETVVTKIMEKVDPLTRTITTLDAKLDGFMAQQHNFITYAYKNFVTHEQLAEQSGTKRKERKTDGEESTADFRSRAPHERHQAEANGQHGGSQT</sequence>
<feature type="region of interest" description="Disordered" evidence="2">
    <location>
        <begin position="1"/>
        <end position="79"/>
    </location>
</feature>
<keyword evidence="4" id="KW-1185">Reference proteome</keyword>
<dbReference type="EMBL" id="JABSTV010001252">
    <property type="protein sequence ID" value="KAH7948384.1"/>
    <property type="molecule type" value="Genomic_DNA"/>
</dbReference>
<reference evidence="3" key="1">
    <citation type="journal article" date="2020" name="Cell">
        <title>Large-Scale Comparative Analyses of Tick Genomes Elucidate Their Genetic Diversity and Vector Capacities.</title>
        <authorList>
            <consortium name="Tick Genome and Microbiome Consortium (TIGMIC)"/>
            <person name="Jia N."/>
            <person name="Wang J."/>
            <person name="Shi W."/>
            <person name="Du L."/>
            <person name="Sun Y."/>
            <person name="Zhan W."/>
            <person name="Jiang J.F."/>
            <person name="Wang Q."/>
            <person name="Zhang B."/>
            <person name="Ji P."/>
            <person name="Bell-Sakyi L."/>
            <person name="Cui X.M."/>
            <person name="Yuan T.T."/>
            <person name="Jiang B.G."/>
            <person name="Yang W.F."/>
            <person name="Lam T.T."/>
            <person name="Chang Q.C."/>
            <person name="Ding S.J."/>
            <person name="Wang X.J."/>
            <person name="Zhu J.G."/>
            <person name="Ruan X.D."/>
            <person name="Zhao L."/>
            <person name="Wei J.T."/>
            <person name="Ye R.Z."/>
            <person name="Que T.C."/>
            <person name="Du C.H."/>
            <person name="Zhou Y.H."/>
            <person name="Cheng J.X."/>
            <person name="Dai P.F."/>
            <person name="Guo W.B."/>
            <person name="Han X.H."/>
            <person name="Huang E.J."/>
            <person name="Li L.F."/>
            <person name="Wei W."/>
            <person name="Gao Y.C."/>
            <person name="Liu J.Z."/>
            <person name="Shao H.Z."/>
            <person name="Wang X."/>
            <person name="Wang C.C."/>
            <person name="Yang T.C."/>
            <person name="Huo Q.B."/>
            <person name="Li W."/>
            <person name="Chen H.Y."/>
            <person name="Chen S.E."/>
            <person name="Zhou L.G."/>
            <person name="Ni X.B."/>
            <person name="Tian J.H."/>
            <person name="Sheng Y."/>
            <person name="Liu T."/>
            <person name="Pan Y.S."/>
            <person name="Xia L.Y."/>
            <person name="Li J."/>
            <person name="Zhao F."/>
            <person name="Cao W.C."/>
        </authorList>
    </citation>
    <scope>NUCLEOTIDE SEQUENCE</scope>
    <source>
        <strain evidence="3">Rsan-2018</strain>
    </source>
</reference>
<feature type="compositionally biased region" description="Polar residues" evidence="2">
    <location>
        <begin position="335"/>
        <end position="345"/>
    </location>
</feature>
<evidence type="ECO:0000313" key="4">
    <source>
        <dbReference type="Proteomes" id="UP000821837"/>
    </source>
</evidence>
<name>A0A9D4PP94_RHISA</name>
<comment type="caution">
    <text evidence="3">The sequence shown here is derived from an EMBL/GenBank/DDBJ whole genome shotgun (WGS) entry which is preliminary data.</text>
</comment>
<feature type="compositionally biased region" description="Basic and acidic residues" evidence="2">
    <location>
        <begin position="42"/>
        <end position="55"/>
    </location>
</feature>
<feature type="compositionally biased region" description="Polar residues" evidence="2">
    <location>
        <begin position="384"/>
        <end position="397"/>
    </location>
</feature>
<reference evidence="3" key="2">
    <citation type="submission" date="2021-09" db="EMBL/GenBank/DDBJ databases">
        <authorList>
            <person name="Jia N."/>
            <person name="Wang J."/>
            <person name="Shi W."/>
            <person name="Du L."/>
            <person name="Sun Y."/>
            <person name="Zhan W."/>
            <person name="Jiang J."/>
            <person name="Wang Q."/>
            <person name="Zhang B."/>
            <person name="Ji P."/>
            <person name="Sakyi L.B."/>
            <person name="Cui X."/>
            <person name="Yuan T."/>
            <person name="Jiang B."/>
            <person name="Yang W."/>
            <person name="Lam T.T.-Y."/>
            <person name="Chang Q."/>
            <person name="Ding S."/>
            <person name="Wang X."/>
            <person name="Zhu J."/>
            <person name="Ruan X."/>
            <person name="Zhao L."/>
            <person name="Wei J."/>
            <person name="Que T."/>
            <person name="Du C."/>
            <person name="Cheng J."/>
            <person name="Dai P."/>
            <person name="Han X."/>
            <person name="Huang E."/>
            <person name="Gao Y."/>
            <person name="Liu J."/>
            <person name="Shao H."/>
            <person name="Ye R."/>
            <person name="Li L."/>
            <person name="Wei W."/>
            <person name="Wang X."/>
            <person name="Wang C."/>
            <person name="Huo Q."/>
            <person name="Li W."/>
            <person name="Guo W."/>
            <person name="Chen H."/>
            <person name="Chen S."/>
            <person name="Zhou L."/>
            <person name="Zhou L."/>
            <person name="Ni X."/>
            <person name="Tian J."/>
            <person name="Zhou Y."/>
            <person name="Sheng Y."/>
            <person name="Liu T."/>
            <person name="Pan Y."/>
            <person name="Xia L."/>
            <person name="Li J."/>
            <person name="Zhao F."/>
            <person name="Cao W."/>
        </authorList>
    </citation>
    <scope>NUCLEOTIDE SEQUENCE</scope>
    <source>
        <strain evidence="3">Rsan-2018</strain>
        <tissue evidence="3">Larvae</tissue>
    </source>
</reference>
<evidence type="ECO:0000256" key="1">
    <source>
        <dbReference type="SAM" id="Coils"/>
    </source>
</evidence>
<dbReference type="Proteomes" id="UP000821837">
    <property type="component" value="Chromosome 6"/>
</dbReference>
<feature type="compositionally biased region" description="Basic and acidic residues" evidence="2">
    <location>
        <begin position="543"/>
        <end position="571"/>
    </location>
</feature>
<feature type="compositionally biased region" description="Polar residues" evidence="2">
    <location>
        <begin position="11"/>
        <end position="25"/>
    </location>
</feature>
<organism evidence="3 4">
    <name type="scientific">Rhipicephalus sanguineus</name>
    <name type="common">Brown dog tick</name>
    <name type="synonym">Ixodes sanguineus</name>
    <dbReference type="NCBI Taxonomy" id="34632"/>
    <lineage>
        <taxon>Eukaryota</taxon>
        <taxon>Metazoa</taxon>
        <taxon>Ecdysozoa</taxon>
        <taxon>Arthropoda</taxon>
        <taxon>Chelicerata</taxon>
        <taxon>Arachnida</taxon>
        <taxon>Acari</taxon>
        <taxon>Parasitiformes</taxon>
        <taxon>Ixodida</taxon>
        <taxon>Ixodoidea</taxon>
        <taxon>Ixodidae</taxon>
        <taxon>Rhipicephalinae</taxon>
        <taxon>Rhipicephalus</taxon>
        <taxon>Rhipicephalus</taxon>
    </lineage>
</organism>
<evidence type="ECO:0000313" key="3">
    <source>
        <dbReference type="EMBL" id="KAH7948384.1"/>
    </source>
</evidence>
<dbReference type="AlphaFoldDB" id="A0A9D4PP94"/>
<keyword evidence="1" id="KW-0175">Coiled coil</keyword>
<evidence type="ECO:0008006" key="5">
    <source>
        <dbReference type="Google" id="ProtNLM"/>
    </source>
</evidence>
<feature type="coiled-coil region" evidence="1">
    <location>
        <begin position="401"/>
        <end position="468"/>
    </location>
</feature>
<feature type="compositionally biased region" description="Low complexity" evidence="2">
    <location>
        <begin position="361"/>
        <end position="373"/>
    </location>
</feature>
<evidence type="ECO:0000256" key="2">
    <source>
        <dbReference type="SAM" id="MobiDB-lite"/>
    </source>
</evidence>
<proteinExistence type="predicted"/>
<gene>
    <name evidence="3" type="ORF">HPB52_021085</name>
</gene>
<protein>
    <recommendedName>
        <fullName evidence="5">CCHC-type domain-containing protein</fullName>
    </recommendedName>
</protein>
<accession>A0A9D4PP94</accession>
<feature type="region of interest" description="Disordered" evidence="2">
    <location>
        <begin position="296"/>
        <end position="397"/>
    </location>
</feature>
<dbReference type="VEuPathDB" id="VectorBase:RSAN_035783"/>